<evidence type="ECO:0000313" key="2">
    <source>
        <dbReference type="EMBL" id="NNV57412.1"/>
    </source>
</evidence>
<sequence length="105" mass="11906">MFLVLQPYSTFNAQKRLAVILIIVVALLLIPLIAMLFTNEVKWDLLDFAIAGALLFSTGLIVDFIIRNIRQPWQRIVLVVILLIILLFIWMHLAVGIFTLPFGGT</sequence>
<evidence type="ECO:0000256" key="1">
    <source>
        <dbReference type="SAM" id="Phobius"/>
    </source>
</evidence>
<reference evidence="2" key="1">
    <citation type="submission" date="2019-10" db="EMBL/GenBank/DDBJ databases">
        <title>Draft genome sequence of Panacibacter sp. KCS-6.</title>
        <authorList>
            <person name="Yim K.J."/>
        </authorList>
    </citation>
    <scope>NUCLEOTIDE SEQUENCE</scope>
    <source>
        <strain evidence="2">KCS-6</strain>
    </source>
</reference>
<dbReference type="Proteomes" id="UP000598971">
    <property type="component" value="Unassembled WGS sequence"/>
</dbReference>
<feature type="transmembrane region" description="Helical" evidence="1">
    <location>
        <begin position="17"/>
        <end position="36"/>
    </location>
</feature>
<feature type="transmembrane region" description="Helical" evidence="1">
    <location>
        <begin position="48"/>
        <end position="66"/>
    </location>
</feature>
<proteinExistence type="predicted"/>
<dbReference type="AlphaFoldDB" id="A0A8J8FIU3"/>
<keyword evidence="1" id="KW-0472">Membrane</keyword>
<protein>
    <submittedName>
        <fullName evidence="2">Uncharacterized protein</fullName>
    </submittedName>
</protein>
<evidence type="ECO:0000313" key="3">
    <source>
        <dbReference type="Proteomes" id="UP000598971"/>
    </source>
</evidence>
<keyword evidence="1" id="KW-0812">Transmembrane</keyword>
<name>A0A8J8FIU3_9BACT</name>
<keyword evidence="1" id="KW-1133">Transmembrane helix</keyword>
<accession>A0A8J8FIU3</accession>
<organism evidence="2 3">
    <name type="scientific">Limnovirga soli</name>
    <dbReference type="NCBI Taxonomy" id="2656915"/>
    <lineage>
        <taxon>Bacteria</taxon>
        <taxon>Pseudomonadati</taxon>
        <taxon>Bacteroidota</taxon>
        <taxon>Chitinophagia</taxon>
        <taxon>Chitinophagales</taxon>
        <taxon>Chitinophagaceae</taxon>
        <taxon>Limnovirga</taxon>
    </lineage>
</organism>
<dbReference type="EMBL" id="WHPF01000015">
    <property type="protein sequence ID" value="NNV57412.1"/>
    <property type="molecule type" value="Genomic_DNA"/>
</dbReference>
<keyword evidence="3" id="KW-1185">Reference proteome</keyword>
<gene>
    <name evidence="2" type="ORF">GD597_18210</name>
</gene>
<comment type="caution">
    <text evidence="2">The sequence shown here is derived from an EMBL/GenBank/DDBJ whole genome shotgun (WGS) entry which is preliminary data.</text>
</comment>
<feature type="transmembrane region" description="Helical" evidence="1">
    <location>
        <begin position="78"/>
        <end position="102"/>
    </location>
</feature>